<organism evidence="11 12">
    <name type="scientific">Caenorhabditis nigoni</name>
    <dbReference type="NCBI Taxonomy" id="1611254"/>
    <lineage>
        <taxon>Eukaryota</taxon>
        <taxon>Metazoa</taxon>
        <taxon>Ecdysozoa</taxon>
        <taxon>Nematoda</taxon>
        <taxon>Chromadorea</taxon>
        <taxon>Rhabditida</taxon>
        <taxon>Rhabditina</taxon>
        <taxon>Rhabditomorpha</taxon>
        <taxon>Rhabditoidea</taxon>
        <taxon>Rhabditidae</taxon>
        <taxon>Peloderinae</taxon>
        <taxon>Caenorhabditis</taxon>
    </lineage>
</organism>
<dbReference type="InterPro" id="IPR011009">
    <property type="entry name" value="Kinase-like_dom_sf"/>
</dbReference>
<proteinExistence type="inferred from homology"/>
<dbReference type="AlphaFoldDB" id="A0A2G5TSX7"/>
<evidence type="ECO:0000256" key="1">
    <source>
        <dbReference type="ARBA" id="ARBA00022527"/>
    </source>
</evidence>
<keyword evidence="12" id="KW-1185">Reference proteome</keyword>
<feature type="region of interest" description="Disordered" evidence="9">
    <location>
        <begin position="1"/>
        <end position="29"/>
    </location>
</feature>
<evidence type="ECO:0000313" key="12">
    <source>
        <dbReference type="Proteomes" id="UP000230233"/>
    </source>
</evidence>
<dbReference type="Gene3D" id="1.10.510.10">
    <property type="entry name" value="Transferase(Phosphotransferase) domain 1"/>
    <property type="match status" value="1"/>
</dbReference>
<protein>
    <recommendedName>
        <fullName evidence="10">Protein kinase domain-containing protein</fullName>
    </recommendedName>
</protein>
<dbReference type="SMART" id="SM00220">
    <property type="entry name" value="S_TKc"/>
    <property type="match status" value="1"/>
</dbReference>
<sequence length="392" mass="45085">MKRTKTSQSGCPKATKIAKNEEPEKKVKEKQVDDVRIAFSDEIKKYKKLKLENGRKYDVKKVLGEGVFGIVFEVLDEKKQKLAAKMMKKTDEPPEIWKIELHILEKIATCPHENILKLISVEKVIDPPPFCTENVLFTNCLGPSLLDVITKAETLQGPDAHGCTFPVPQIRDIGRQMVAAFAHLDNLGIYHLDLKPENVYFVENGDFEIRNLRNKHLAIEMKDTKIQIGDFGCSKFHKEFESDVKPTVVQTQNYRAPEVFIGLPYSTKSDVWSFGALMCEMYTGMLLFYGTEDENSESTQFEMMQRVVGQYVNRAMFRKALLNGSDRVRKNNGILQRNTKKFDPTVPLHMNLKKFDFEAIPLFEMLKYVLILDPEYRPSFADVAKHKFFAQN</sequence>
<feature type="compositionally biased region" description="Basic and acidic residues" evidence="9">
    <location>
        <begin position="18"/>
        <end position="29"/>
    </location>
</feature>
<keyword evidence="5 7" id="KW-0067">ATP-binding</keyword>
<reference evidence="12" key="1">
    <citation type="submission" date="2017-10" db="EMBL/GenBank/DDBJ databases">
        <title>Rapid genome shrinkage in a self-fertile nematode reveals novel sperm competition proteins.</title>
        <authorList>
            <person name="Yin D."/>
            <person name="Schwarz E.M."/>
            <person name="Thomas C.G."/>
            <person name="Felde R.L."/>
            <person name="Korf I.F."/>
            <person name="Cutter A.D."/>
            <person name="Schartner C.M."/>
            <person name="Ralston E.J."/>
            <person name="Meyer B.J."/>
            <person name="Haag E.S."/>
        </authorList>
    </citation>
    <scope>NUCLEOTIDE SEQUENCE [LARGE SCALE GENOMIC DNA]</scope>
    <source>
        <strain evidence="12">JU1422</strain>
    </source>
</reference>
<dbReference type="OrthoDB" id="5810704at2759"/>
<dbReference type="EMBL" id="PDUG01000005">
    <property type="protein sequence ID" value="PIC30409.1"/>
    <property type="molecule type" value="Genomic_DNA"/>
</dbReference>
<evidence type="ECO:0000256" key="8">
    <source>
        <dbReference type="RuleBase" id="RU000304"/>
    </source>
</evidence>
<evidence type="ECO:0000256" key="3">
    <source>
        <dbReference type="ARBA" id="ARBA00022741"/>
    </source>
</evidence>
<evidence type="ECO:0000256" key="7">
    <source>
        <dbReference type="PROSITE-ProRule" id="PRU10141"/>
    </source>
</evidence>
<dbReference type="InterPro" id="IPR017441">
    <property type="entry name" value="Protein_kinase_ATP_BS"/>
</dbReference>
<dbReference type="InterPro" id="IPR008271">
    <property type="entry name" value="Ser/Thr_kinase_AS"/>
</dbReference>
<dbReference type="PROSITE" id="PS00107">
    <property type="entry name" value="PROTEIN_KINASE_ATP"/>
    <property type="match status" value="1"/>
</dbReference>
<evidence type="ECO:0000256" key="6">
    <source>
        <dbReference type="ARBA" id="ARBA00037966"/>
    </source>
</evidence>
<gene>
    <name evidence="11" type="primary">Cnig_chr_V.g21656</name>
    <name evidence="11" type="ORF">B9Z55_021656</name>
</gene>
<feature type="compositionally biased region" description="Polar residues" evidence="9">
    <location>
        <begin position="1"/>
        <end position="10"/>
    </location>
</feature>
<evidence type="ECO:0000256" key="5">
    <source>
        <dbReference type="ARBA" id="ARBA00022840"/>
    </source>
</evidence>
<comment type="similarity">
    <text evidence="6">Belongs to the protein kinase superfamily. CMGC Ser/Thr protein kinase family. Lammer subfamily.</text>
</comment>
<dbReference type="PROSITE" id="PS00108">
    <property type="entry name" value="PROTEIN_KINASE_ST"/>
    <property type="match status" value="1"/>
</dbReference>
<dbReference type="PANTHER" id="PTHR45646:SF8">
    <property type="entry name" value="PROTEIN KINASE DOMAIN-CONTAINING PROTEIN"/>
    <property type="match status" value="1"/>
</dbReference>
<dbReference type="InterPro" id="IPR051175">
    <property type="entry name" value="CLK_kinases"/>
</dbReference>
<keyword evidence="3 7" id="KW-0547">Nucleotide-binding</keyword>
<evidence type="ECO:0000259" key="10">
    <source>
        <dbReference type="PROSITE" id="PS50011"/>
    </source>
</evidence>
<evidence type="ECO:0000256" key="4">
    <source>
        <dbReference type="ARBA" id="ARBA00022777"/>
    </source>
</evidence>
<dbReference type="GO" id="GO:0005634">
    <property type="term" value="C:nucleus"/>
    <property type="evidence" value="ECO:0007669"/>
    <property type="project" value="TreeGrafter"/>
</dbReference>
<evidence type="ECO:0000256" key="2">
    <source>
        <dbReference type="ARBA" id="ARBA00022679"/>
    </source>
</evidence>
<accession>A0A2G5TSX7</accession>
<name>A0A2G5TSX7_9PELO</name>
<feature type="domain" description="Protein kinase" evidence="10">
    <location>
        <begin position="57"/>
        <end position="389"/>
    </location>
</feature>
<dbReference type="InterPro" id="IPR000719">
    <property type="entry name" value="Prot_kinase_dom"/>
</dbReference>
<dbReference type="Pfam" id="PF00069">
    <property type="entry name" value="Pkinase"/>
    <property type="match status" value="1"/>
</dbReference>
<dbReference type="GO" id="GO:0004674">
    <property type="term" value="F:protein serine/threonine kinase activity"/>
    <property type="evidence" value="ECO:0007669"/>
    <property type="project" value="UniProtKB-KW"/>
</dbReference>
<keyword evidence="4" id="KW-0418">Kinase</keyword>
<evidence type="ECO:0000256" key="9">
    <source>
        <dbReference type="SAM" id="MobiDB-lite"/>
    </source>
</evidence>
<dbReference type="PANTHER" id="PTHR45646">
    <property type="entry name" value="SERINE/THREONINE-PROTEIN KINASE DOA-RELATED"/>
    <property type="match status" value="1"/>
</dbReference>
<dbReference type="Proteomes" id="UP000230233">
    <property type="component" value="Chromosome V"/>
</dbReference>
<evidence type="ECO:0000313" key="11">
    <source>
        <dbReference type="EMBL" id="PIC30409.1"/>
    </source>
</evidence>
<dbReference type="GO" id="GO:0043484">
    <property type="term" value="P:regulation of RNA splicing"/>
    <property type="evidence" value="ECO:0007669"/>
    <property type="project" value="TreeGrafter"/>
</dbReference>
<keyword evidence="2" id="KW-0808">Transferase</keyword>
<comment type="caution">
    <text evidence="11">The sequence shown here is derived from an EMBL/GenBank/DDBJ whole genome shotgun (WGS) entry which is preliminary data.</text>
</comment>
<dbReference type="STRING" id="1611254.A0A2G5TSX7"/>
<feature type="binding site" evidence="7">
    <location>
        <position position="85"/>
    </location>
    <ligand>
        <name>ATP</name>
        <dbReference type="ChEBI" id="CHEBI:30616"/>
    </ligand>
</feature>
<dbReference type="SUPFAM" id="SSF56112">
    <property type="entry name" value="Protein kinase-like (PK-like)"/>
    <property type="match status" value="1"/>
</dbReference>
<keyword evidence="1 8" id="KW-0723">Serine/threonine-protein kinase</keyword>
<dbReference type="PROSITE" id="PS50011">
    <property type="entry name" value="PROTEIN_KINASE_DOM"/>
    <property type="match status" value="1"/>
</dbReference>
<dbReference type="Gene3D" id="3.30.200.20">
    <property type="entry name" value="Phosphorylase Kinase, domain 1"/>
    <property type="match status" value="1"/>
</dbReference>
<dbReference type="GO" id="GO:0005524">
    <property type="term" value="F:ATP binding"/>
    <property type="evidence" value="ECO:0007669"/>
    <property type="project" value="UniProtKB-UniRule"/>
</dbReference>